<feature type="compositionally biased region" description="Gly residues" evidence="12">
    <location>
        <begin position="366"/>
        <end position="375"/>
    </location>
</feature>
<comment type="caution">
    <text evidence="14">The sequence shown here is derived from an EMBL/GenBank/DDBJ whole genome shotgun (WGS) entry which is preliminary data.</text>
</comment>
<dbReference type="OrthoDB" id="8922241at2759"/>
<dbReference type="FunFam" id="3.30.160.60:FF:000100">
    <property type="entry name" value="Zinc finger 45-like"/>
    <property type="match status" value="1"/>
</dbReference>
<evidence type="ECO:0000256" key="9">
    <source>
        <dbReference type="ARBA" id="ARBA00023163"/>
    </source>
</evidence>
<dbReference type="PANTHER" id="PTHR16515">
    <property type="entry name" value="PR DOMAIN ZINC FINGER PROTEIN"/>
    <property type="match status" value="1"/>
</dbReference>
<feature type="compositionally biased region" description="Low complexity" evidence="12">
    <location>
        <begin position="558"/>
        <end position="567"/>
    </location>
</feature>
<proteinExistence type="inferred from homology"/>
<dbReference type="PANTHER" id="PTHR16515:SF66">
    <property type="entry name" value="C2H2-TYPE DOMAIN-CONTAINING PROTEIN"/>
    <property type="match status" value="1"/>
</dbReference>
<organism evidence="14 15">
    <name type="scientific">Sphaerosporella brunnea</name>
    <dbReference type="NCBI Taxonomy" id="1250544"/>
    <lineage>
        <taxon>Eukaryota</taxon>
        <taxon>Fungi</taxon>
        <taxon>Dikarya</taxon>
        <taxon>Ascomycota</taxon>
        <taxon>Pezizomycotina</taxon>
        <taxon>Pezizomycetes</taxon>
        <taxon>Pezizales</taxon>
        <taxon>Pyronemataceae</taxon>
        <taxon>Sphaerosporella</taxon>
    </lineage>
</organism>
<dbReference type="PROSITE" id="PS50157">
    <property type="entry name" value="ZINC_FINGER_C2H2_2"/>
    <property type="match status" value="2"/>
</dbReference>
<sequence length="603" mass="64306">MIRIYDDINPSRPSTIAYPLPPPQVFLSTDNSYICLCPLCLPIVEGHLVHQQSILCKGAKYTALFFPVITTKVVITAAIAFPPFPRDSTSPLESLFLPPTPQSPSSPESLSDKYLLPSLDPSQGQQSQYWSGSSGASSELSAPRPALASPHHSQPCYPSDTIPYISGTGTRPPPSPPSSSELDRPFPPVSRDDYASSIAARRHRDNLPQFNLASTRASYANYGSFPTPPPIGPHEMASSLATAPNGAIASSGVSPYPGPGYSSSNSSPYGFITASSGSQNYSSQGSNLALRNFGSPGGYGSAGSRPASPVTRDLMPSSPFEASVSSYPISMNMTSSAPSSLSATVTSSLPSIGQGSGSTYASPYSIGGGSGGAGGMPTTQINTPQPQPSPHDPYSPSNTAPPPPPSYYTSSPSYPPPQPQNQMSPSTPTSSSMMNRPLSAGSSTYPPPLIPLQPQPRYRPSYQLPGMGVAMLGMGQAGSLLTHHHHQAGAHHPPQQERPFKCDQCPQSFSRNHDLKRHKRIHLAVKPFPCDNCEKSFSRKDALKRHRLVKGCEKAGDQKTSPQPQQEQKQDYEQRSPPQYQQHYELPPRQIGSASSPLSGTRL</sequence>
<evidence type="ECO:0000313" key="15">
    <source>
        <dbReference type="Proteomes" id="UP000326924"/>
    </source>
</evidence>
<dbReference type="Pfam" id="PF00096">
    <property type="entry name" value="zf-C2H2"/>
    <property type="match status" value="2"/>
</dbReference>
<feature type="domain" description="C2H2-type" evidence="13">
    <location>
        <begin position="500"/>
        <end position="527"/>
    </location>
</feature>
<feature type="compositionally biased region" description="Pro residues" evidence="12">
    <location>
        <begin position="445"/>
        <end position="454"/>
    </location>
</feature>
<feature type="compositionally biased region" description="Pro residues" evidence="12">
    <location>
        <begin position="385"/>
        <end position="406"/>
    </location>
</feature>
<feature type="region of interest" description="Disordered" evidence="12">
    <location>
        <begin position="92"/>
        <end position="192"/>
    </location>
</feature>
<dbReference type="PROSITE" id="PS00028">
    <property type="entry name" value="ZINC_FINGER_C2H2_1"/>
    <property type="match status" value="1"/>
</dbReference>
<evidence type="ECO:0000256" key="11">
    <source>
        <dbReference type="PROSITE-ProRule" id="PRU00042"/>
    </source>
</evidence>
<feature type="compositionally biased region" description="Low complexity" evidence="12">
    <location>
        <begin position="122"/>
        <end position="141"/>
    </location>
</feature>
<evidence type="ECO:0000256" key="4">
    <source>
        <dbReference type="ARBA" id="ARBA00022737"/>
    </source>
</evidence>
<keyword evidence="3" id="KW-0479">Metal-binding</keyword>
<name>A0A5J5EQV8_9PEZI</name>
<dbReference type="InParanoid" id="A0A5J5EQV8"/>
<evidence type="ECO:0000256" key="6">
    <source>
        <dbReference type="ARBA" id="ARBA00022833"/>
    </source>
</evidence>
<keyword evidence="10" id="KW-0539">Nucleus</keyword>
<dbReference type="Proteomes" id="UP000326924">
    <property type="component" value="Unassembled WGS sequence"/>
</dbReference>
<evidence type="ECO:0000256" key="3">
    <source>
        <dbReference type="ARBA" id="ARBA00022723"/>
    </source>
</evidence>
<dbReference type="GO" id="GO:0003677">
    <property type="term" value="F:DNA binding"/>
    <property type="evidence" value="ECO:0007669"/>
    <property type="project" value="UniProtKB-KW"/>
</dbReference>
<dbReference type="EMBL" id="VXIS01000160">
    <property type="protein sequence ID" value="KAA8900000.1"/>
    <property type="molecule type" value="Genomic_DNA"/>
</dbReference>
<feature type="region of interest" description="Disordered" evidence="12">
    <location>
        <begin position="552"/>
        <end position="603"/>
    </location>
</feature>
<dbReference type="InterPro" id="IPR013087">
    <property type="entry name" value="Znf_C2H2_type"/>
</dbReference>
<dbReference type="AlphaFoldDB" id="A0A5J5EQV8"/>
<keyword evidence="9" id="KW-0804">Transcription</keyword>
<feature type="compositionally biased region" description="Low complexity" evidence="12">
    <location>
        <begin position="420"/>
        <end position="435"/>
    </location>
</feature>
<gene>
    <name evidence="14" type="ORF">FN846DRAFT_892261</name>
</gene>
<feature type="region of interest" description="Disordered" evidence="12">
    <location>
        <begin position="334"/>
        <end position="457"/>
    </location>
</feature>
<evidence type="ECO:0000313" key="14">
    <source>
        <dbReference type="EMBL" id="KAA8900000.1"/>
    </source>
</evidence>
<comment type="subcellular location">
    <subcellularLocation>
        <location evidence="1">Nucleus</location>
    </subcellularLocation>
</comment>
<feature type="compositionally biased region" description="Polar residues" evidence="12">
    <location>
        <begin position="592"/>
        <end position="603"/>
    </location>
</feature>
<dbReference type="InterPro" id="IPR036236">
    <property type="entry name" value="Znf_C2H2_sf"/>
</dbReference>
<keyword evidence="4" id="KW-0677">Repeat</keyword>
<evidence type="ECO:0000259" key="13">
    <source>
        <dbReference type="PROSITE" id="PS50157"/>
    </source>
</evidence>
<evidence type="ECO:0000256" key="1">
    <source>
        <dbReference type="ARBA" id="ARBA00004123"/>
    </source>
</evidence>
<dbReference type="GO" id="GO:0005634">
    <property type="term" value="C:nucleus"/>
    <property type="evidence" value="ECO:0007669"/>
    <property type="project" value="UniProtKB-SubCell"/>
</dbReference>
<reference evidence="14 15" key="1">
    <citation type="submission" date="2019-09" db="EMBL/GenBank/DDBJ databases">
        <title>Draft genome of the ectomycorrhizal ascomycete Sphaerosporella brunnea.</title>
        <authorList>
            <consortium name="DOE Joint Genome Institute"/>
            <person name="Benucci G.M."/>
            <person name="Marozzi G."/>
            <person name="Antonielli L."/>
            <person name="Sanchez S."/>
            <person name="Marco P."/>
            <person name="Wang X."/>
            <person name="Falini L.B."/>
            <person name="Barry K."/>
            <person name="Haridas S."/>
            <person name="Lipzen A."/>
            <person name="Labutti K."/>
            <person name="Grigoriev I.V."/>
            <person name="Murat C."/>
            <person name="Martin F."/>
            <person name="Albertini E."/>
            <person name="Donnini D."/>
            <person name="Bonito G."/>
        </authorList>
    </citation>
    <scope>NUCLEOTIDE SEQUENCE [LARGE SCALE GENOMIC DNA]</scope>
    <source>
        <strain evidence="14 15">Sb_GMNB300</strain>
    </source>
</reference>
<dbReference type="FunFam" id="3.30.160.60:FF:001156">
    <property type="entry name" value="Zinc finger protein 407"/>
    <property type="match status" value="1"/>
</dbReference>
<dbReference type="InterPro" id="IPR050331">
    <property type="entry name" value="Zinc_finger"/>
</dbReference>
<keyword evidence="8" id="KW-0238">DNA-binding</keyword>
<dbReference type="SMART" id="SM00355">
    <property type="entry name" value="ZnF_C2H2"/>
    <property type="match status" value="2"/>
</dbReference>
<accession>A0A5J5EQV8</accession>
<dbReference type="SUPFAM" id="SSF57667">
    <property type="entry name" value="beta-beta-alpha zinc fingers"/>
    <property type="match status" value="1"/>
</dbReference>
<evidence type="ECO:0000256" key="10">
    <source>
        <dbReference type="ARBA" id="ARBA00023242"/>
    </source>
</evidence>
<keyword evidence="6" id="KW-0862">Zinc</keyword>
<dbReference type="GO" id="GO:0008270">
    <property type="term" value="F:zinc ion binding"/>
    <property type="evidence" value="ECO:0007669"/>
    <property type="project" value="UniProtKB-KW"/>
</dbReference>
<evidence type="ECO:0000256" key="7">
    <source>
        <dbReference type="ARBA" id="ARBA00023015"/>
    </source>
</evidence>
<comment type="similarity">
    <text evidence="2">Belongs to the krueppel C2H2-type zinc-finger protein family.</text>
</comment>
<feature type="compositionally biased region" description="Polar residues" evidence="12">
    <location>
        <begin position="334"/>
        <end position="362"/>
    </location>
</feature>
<dbReference type="Gene3D" id="3.30.160.60">
    <property type="entry name" value="Classic Zinc Finger"/>
    <property type="match status" value="2"/>
</dbReference>
<keyword evidence="7" id="KW-0805">Transcription regulation</keyword>
<keyword evidence="15" id="KW-1185">Reference proteome</keyword>
<protein>
    <recommendedName>
        <fullName evidence="13">C2H2-type domain-containing protein</fullName>
    </recommendedName>
</protein>
<evidence type="ECO:0000256" key="5">
    <source>
        <dbReference type="ARBA" id="ARBA00022771"/>
    </source>
</evidence>
<feature type="domain" description="C2H2-type" evidence="13">
    <location>
        <begin position="528"/>
        <end position="555"/>
    </location>
</feature>
<dbReference type="GO" id="GO:0010468">
    <property type="term" value="P:regulation of gene expression"/>
    <property type="evidence" value="ECO:0007669"/>
    <property type="project" value="TreeGrafter"/>
</dbReference>
<keyword evidence="5 11" id="KW-0863">Zinc-finger</keyword>
<evidence type="ECO:0000256" key="12">
    <source>
        <dbReference type="SAM" id="MobiDB-lite"/>
    </source>
</evidence>
<evidence type="ECO:0000256" key="8">
    <source>
        <dbReference type="ARBA" id="ARBA00023125"/>
    </source>
</evidence>
<evidence type="ECO:0000256" key="2">
    <source>
        <dbReference type="ARBA" id="ARBA00006991"/>
    </source>
</evidence>